<protein>
    <submittedName>
        <fullName evidence="1">Uncharacterized protein</fullName>
    </submittedName>
</protein>
<gene>
    <name evidence="1" type="ORF">HC660_30760</name>
</gene>
<reference evidence="1 2" key="1">
    <citation type="submission" date="2020-04" db="EMBL/GenBank/DDBJ databases">
        <title>Plant growth promoting and environmental Bacillus: genomic and epigenetic comparison.</title>
        <authorList>
            <person name="Reva O.N."/>
            <person name="Lutz S."/>
            <person name="Ahrens C.H."/>
        </authorList>
    </citation>
    <scope>NUCLEOTIDE SEQUENCE [LARGE SCALE GENOMIC DNA]</scope>
    <source>
        <strain evidence="1 2">UCMB5075</strain>
    </source>
</reference>
<dbReference type="Proteomes" id="UP000501048">
    <property type="component" value="Chromosome"/>
</dbReference>
<evidence type="ECO:0000313" key="1">
    <source>
        <dbReference type="EMBL" id="QJC97524.1"/>
    </source>
</evidence>
<keyword evidence="2" id="KW-1185">Reference proteome</keyword>
<accession>A0ABX6M067</accession>
<evidence type="ECO:0000313" key="2">
    <source>
        <dbReference type="Proteomes" id="UP000501048"/>
    </source>
</evidence>
<dbReference type="EMBL" id="CP051464">
    <property type="protein sequence ID" value="QJC97524.1"/>
    <property type="molecule type" value="Genomic_DNA"/>
</dbReference>
<sequence length="88" mass="10470">MFVKINNKEYSLIEVNKVKKTLFKYNEIHVLSWARNRLMSVSEKLNLFRDGAVASNFLKGFFWELENHLGLLDYSKKATWIEKINLFV</sequence>
<organism evidence="1 2">
    <name type="scientific">Bacillus mojavensis</name>
    <dbReference type="NCBI Taxonomy" id="72360"/>
    <lineage>
        <taxon>Bacteria</taxon>
        <taxon>Bacillati</taxon>
        <taxon>Bacillota</taxon>
        <taxon>Bacilli</taxon>
        <taxon>Bacillales</taxon>
        <taxon>Bacillaceae</taxon>
        <taxon>Bacillus</taxon>
    </lineage>
</organism>
<name>A0ABX6M067_BACMO</name>
<proteinExistence type="predicted"/>